<feature type="region of interest" description="Disordered" evidence="1">
    <location>
        <begin position="1"/>
        <end position="22"/>
    </location>
</feature>
<accession>A0ABR2ZPR2</accession>
<feature type="region of interest" description="Disordered" evidence="1">
    <location>
        <begin position="268"/>
        <end position="526"/>
    </location>
</feature>
<feature type="compositionally biased region" description="Basic and acidic residues" evidence="1">
    <location>
        <begin position="429"/>
        <end position="443"/>
    </location>
</feature>
<feature type="compositionally biased region" description="Basic residues" evidence="1">
    <location>
        <begin position="12"/>
        <end position="22"/>
    </location>
</feature>
<evidence type="ECO:0000313" key="2">
    <source>
        <dbReference type="EMBL" id="KAL0063215.1"/>
    </source>
</evidence>
<dbReference type="Proteomes" id="UP001437256">
    <property type="component" value="Unassembled WGS sequence"/>
</dbReference>
<name>A0ABR2ZPR2_9AGAR</name>
<feature type="compositionally biased region" description="Pro residues" evidence="1">
    <location>
        <begin position="156"/>
        <end position="170"/>
    </location>
</feature>
<feature type="compositionally biased region" description="Basic and acidic residues" evidence="1">
    <location>
        <begin position="466"/>
        <end position="478"/>
    </location>
</feature>
<feature type="compositionally biased region" description="Basic and acidic residues" evidence="1">
    <location>
        <begin position="337"/>
        <end position="364"/>
    </location>
</feature>
<dbReference type="EMBL" id="JBBXMP010000086">
    <property type="protein sequence ID" value="KAL0063215.1"/>
    <property type="molecule type" value="Genomic_DNA"/>
</dbReference>
<evidence type="ECO:0000256" key="1">
    <source>
        <dbReference type="SAM" id="MobiDB-lite"/>
    </source>
</evidence>
<feature type="compositionally biased region" description="Polar residues" evidence="1">
    <location>
        <begin position="327"/>
        <end position="336"/>
    </location>
</feature>
<sequence length="583" mass="65371">MWRPQSTPSNAKKIKLPKPLKQKPVKAPEEKFIVVVNPWMSIKSTDFLIAMGGWLQCAFGKAALAIYHMGDKRSFIIVEFPANTDIKSRLGAHHPCEIFKEDAQFEHLRRIPKPSLIYEYNFPIHKHPNVTGGFLAEYPSFSDPTVPDSPFKWGPDYPPPRTAPARPPPVECQLALPIPKEKLDSLQPLPSRVGQPQRPIPSNPPPFSGPSATPLARPQRIQDNHHNTSVDARSRTPPDSLCTPTAGKVGKLDPYEEDEQANALLHSATPALDSPPPESMQSESINVKKEDEAHLELHSRRGTSHPQIEREGTHDAVSAGLRDTYERYTSATSSTIRKSEVSHSPRDGRDRRIKAESFPDDVFRHRSGFSEVKVERGTGERHVDRSQRGKVEVQDNPSIPPSGSRAAPQRVKKEDEDEDRWHSGVSPRSKAESRGQGCHSREERRRHHPTSINRERSPRGRPLVIDIKKEEDVEDRRWSTQRSGAPDASPSPMWRPKRERSVDVALGDGFSRGSSPKRPRIKAEHDNRRSSLYDAGYDGTTIHVMGVAHQRVRGDAIMMTETQAGPVHMLVRRDLGKGADGRE</sequence>
<feature type="compositionally biased region" description="Basic and acidic residues" evidence="1">
    <location>
        <begin position="286"/>
        <end position="299"/>
    </location>
</feature>
<feature type="region of interest" description="Disordered" evidence="1">
    <location>
        <begin position="149"/>
        <end position="171"/>
    </location>
</feature>
<feature type="compositionally biased region" description="Basic and acidic residues" evidence="1">
    <location>
        <begin position="411"/>
        <end position="422"/>
    </location>
</feature>
<feature type="compositionally biased region" description="Basic and acidic residues" evidence="1">
    <location>
        <begin position="220"/>
        <end position="236"/>
    </location>
</feature>
<organism evidence="2 3">
    <name type="scientific">Marasmius tenuissimus</name>
    <dbReference type="NCBI Taxonomy" id="585030"/>
    <lineage>
        <taxon>Eukaryota</taxon>
        <taxon>Fungi</taxon>
        <taxon>Dikarya</taxon>
        <taxon>Basidiomycota</taxon>
        <taxon>Agaricomycotina</taxon>
        <taxon>Agaricomycetes</taxon>
        <taxon>Agaricomycetidae</taxon>
        <taxon>Agaricales</taxon>
        <taxon>Marasmiineae</taxon>
        <taxon>Marasmiaceae</taxon>
        <taxon>Marasmius</taxon>
    </lineage>
</organism>
<feature type="region of interest" description="Disordered" evidence="1">
    <location>
        <begin position="185"/>
        <end position="252"/>
    </location>
</feature>
<feature type="compositionally biased region" description="Pro residues" evidence="1">
    <location>
        <begin position="198"/>
        <end position="208"/>
    </location>
</feature>
<protein>
    <submittedName>
        <fullName evidence="2">Uncharacterized protein</fullName>
    </submittedName>
</protein>
<comment type="caution">
    <text evidence="2">The sequence shown here is derived from an EMBL/GenBank/DDBJ whole genome shotgun (WGS) entry which is preliminary data.</text>
</comment>
<keyword evidence="3" id="KW-1185">Reference proteome</keyword>
<proteinExistence type="predicted"/>
<gene>
    <name evidence="2" type="ORF">AAF712_009913</name>
</gene>
<reference evidence="2 3" key="1">
    <citation type="submission" date="2024-05" db="EMBL/GenBank/DDBJ databases">
        <title>A draft genome resource for the thread blight pathogen Marasmius tenuissimus strain MS-2.</title>
        <authorList>
            <person name="Yulfo-Soto G.E."/>
            <person name="Baruah I.K."/>
            <person name="Amoako-Attah I."/>
            <person name="Bukari Y."/>
            <person name="Meinhardt L.W."/>
            <person name="Bailey B.A."/>
            <person name="Cohen S.P."/>
        </authorList>
    </citation>
    <scope>NUCLEOTIDE SEQUENCE [LARGE SCALE GENOMIC DNA]</scope>
    <source>
        <strain evidence="2 3">MS-2</strain>
    </source>
</reference>
<feature type="compositionally biased region" description="Basic and acidic residues" evidence="1">
    <location>
        <begin position="372"/>
        <end position="393"/>
    </location>
</feature>
<feature type="compositionally biased region" description="Polar residues" evidence="1">
    <location>
        <begin position="1"/>
        <end position="10"/>
    </location>
</feature>
<evidence type="ECO:0000313" key="3">
    <source>
        <dbReference type="Proteomes" id="UP001437256"/>
    </source>
</evidence>